<keyword evidence="10" id="KW-1185">Reference proteome</keyword>
<protein>
    <recommendedName>
        <fullName evidence="8">RING-type domain-containing protein</fullName>
    </recommendedName>
</protein>
<evidence type="ECO:0000256" key="5">
    <source>
        <dbReference type="ARBA" id="ARBA00022833"/>
    </source>
</evidence>
<dbReference type="EMBL" id="MU005767">
    <property type="protein sequence ID" value="KAF2711935.1"/>
    <property type="molecule type" value="Genomic_DNA"/>
</dbReference>
<evidence type="ECO:0000313" key="10">
    <source>
        <dbReference type="Proteomes" id="UP000799428"/>
    </source>
</evidence>
<keyword evidence="2" id="KW-0479">Metal-binding</keyword>
<comment type="pathway">
    <text evidence="1">Protein modification; protein ubiquitination.</text>
</comment>
<evidence type="ECO:0000256" key="1">
    <source>
        <dbReference type="ARBA" id="ARBA00004906"/>
    </source>
</evidence>
<evidence type="ECO:0000259" key="8">
    <source>
        <dbReference type="PROSITE" id="PS50089"/>
    </source>
</evidence>
<reference evidence="9" key="1">
    <citation type="journal article" date="2020" name="Stud. Mycol.">
        <title>101 Dothideomycetes genomes: a test case for predicting lifestyles and emergence of pathogens.</title>
        <authorList>
            <person name="Haridas S."/>
            <person name="Albert R."/>
            <person name="Binder M."/>
            <person name="Bloem J."/>
            <person name="Labutti K."/>
            <person name="Salamov A."/>
            <person name="Andreopoulos B."/>
            <person name="Baker S."/>
            <person name="Barry K."/>
            <person name="Bills G."/>
            <person name="Bluhm B."/>
            <person name="Cannon C."/>
            <person name="Castanera R."/>
            <person name="Culley D."/>
            <person name="Daum C."/>
            <person name="Ezra D."/>
            <person name="Gonzalez J."/>
            <person name="Henrissat B."/>
            <person name="Kuo A."/>
            <person name="Liang C."/>
            <person name="Lipzen A."/>
            <person name="Lutzoni F."/>
            <person name="Magnuson J."/>
            <person name="Mondo S."/>
            <person name="Nolan M."/>
            <person name="Ohm R."/>
            <person name="Pangilinan J."/>
            <person name="Park H.-J."/>
            <person name="Ramirez L."/>
            <person name="Alfaro M."/>
            <person name="Sun H."/>
            <person name="Tritt A."/>
            <person name="Yoshinaga Y."/>
            <person name="Zwiers L.-H."/>
            <person name="Turgeon B."/>
            <person name="Goodwin S."/>
            <person name="Spatafora J."/>
            <person name="Crous P."/>
            <person name="Grigoriev I."/>
        </authorList>
    </citation>
    <scope>NUCLEOTIDE SEQUENCE</scope>
    <source>
        <strain evidence="9">CBS 279.74</strain>
    </source>
</reference>
<feature type="compositionally biased region" description="Acidic residues" evidence="7">
    <location>
        <begin position="160"/>
        <end position="172"/>
    </location>
</feature>
<evidence type="ECO:0000256" key="6">
    <source>
        <dbReference type="PROSITE-ProRule" id="PRU00175"/>
    </source>
</evidence>
<evidence type="ECO:0000256" key="3">
    <source>
        <dbReference type="ARBA" id="ARBA00022771"/>
    </source>
</evidence>
<dbReference type="Proteomes" id="UP000799428">
    <property type="component" value="Unassembled WGS sequence"/>
</dbReference>
<accession>A0A6G1KHB0</accession>
<dbReference type="SUPFAM" id="SSF57850">
    <property type="entry name" value="RING/U-box"/>
    <property type="match status" value="1"/>
</dbReference>
<dbReference type="GO" id="GO:0016567">
    <property type="term" value="P:protein ubiquitination"/>
    <property type="evidence" value="ECO:0007669"/>
    <property type="project" value="UniProtKB-UniPathway"/>
</dbReference>
<organism evidence="9 10">
    <name type="scientific">Pleomassaria siparia CBS 279.74</name>
    <dbReference type="NCBI Taxonomy" id="1314801"/>
    <lineage>
        <taxon>Eukaryota</taxon>
        <taxon>Fungi</taxon>
        <taxon>Dikarya</taxon>
        <taxon>Ascomycota</taxon>
        <taxon>Pezizomycotina</taxon>
        <taxon>Dothideomycetes</taxon>
        <taxon>Pleosporomycetidae</taxon>
        <taxon>Pleosporales</taxon>
        <taxon>Pleomassariaceae</taxon>
        <taxon>Pleomassaria</taxon>
    </lineage>
</organism>
<sequence length="202" mass="22754">MAYGTKKDFLEQGTMPLHLNLTTISQDCSICKNPLLVNEPKAAVPSNFHSAVCIKICGHAHGEECLKHWLSINNTCPTCKRVLFPSSVSADANITQDDCKAVLSSLGQIFGKGPVMEALIRIVPRQGNLLQAEEIRRMEEEIRRMEEEMRKMKEEIRQMEEEEGDDEEGDDWAEYHWFNQASGDEDNGDEEADEDGATFSMS</sequence>
<dbReference type="InterPro" id="IPR013083">
    <property type="entry name" value="Znf_RING/FYVE/PHD"/>
</dbReference>
<dbReference type="PROSITE" id="PS50089">
    <property type="entry name" value="ZF_RING_2"/>
    <property type="match status" value="1"/>
</dbReference>
<feature type="region of interest" description="Disordered" evidence="7">
    <location>
        <begin position="153"/>
        <end position="202"/>
    </location>
</feature>
<evidence type="ECO:0000256" key="4">
    <source>
        <dbReference type="ARBA" id="ARBA00022786"/>
    </source>
</evidence>
<evidence type="ECO:0000256" key="2">
    <source>
        <dbReference type="ARBA" id="ARBA00022723"/>
    </source>
</evidence>
<dbReference type="GO" id="GO:0051603">
    <property type="term" value="P:proteolysis involved in protein catabolic process"/>
    <property type="evidence" value="ECO:0007669"/>
    <property type="project" value="UniProtKB-ARBA"/>
</dbReference>
<evidence type="ECO:0000256" key="7">
    <source>
        <dbReference type="SAM" id="MobiDB-lite"/>
    </source>
</evidence>
<gene>
    <name evidence="9" type="ORF">K504DRAFT_532445</name>
</gene>
<dbReference type="InterPro" id="IPR001841">
    <property type="entry name" value="Znf_RING"/>
</dbReference>
<keyword evidence="4" id="KW-0833">Ubl conjugation pathway</keyword>
<dbReference type="Gene3D" id="3.30.40.10">
    <property type="entry name" value="Zinc/RING finger domain, C3HC4 (zinc finger)"/>
    <property type="match status" value="1"/>
</dbReference>
<dbReference type="Pfam" id="PF12678">
    <property type="entry name" value="zf-rbx1"/>
    <property type="match status" value="1"/>
</dbReference>
<keyword evidence="3 6" id="KW-0863">Zinc-finger</keyword>
<dbReference type="UniPathway" id="UPA00143"/>
<name>A0A6G1KHB0_9PLEO</name>
<evidence type="ECO:0000313" key="9">
    <source>
        <dbReference type="EMBL" id="KAF2711935.1"/>
    </source>
</evidence>
<dbReference type="OrthoDB" id="2849579at2759"/>
<dbReference type="GO" id="GO:0008270">
    <property type="term" value="F:zinc ion binding"/>
    <property type="evidence" value="ECO:0007669"/>
    <property type="project" value="UniProtKB-KW"/>
</dbReference>
<keyword evidence="5" id="KW-0862">Zinc</keyword>
<dbReference type="InterPro" id="IPR024766">
    <property type="entry name" value="Znf_RING_H2"/>
</dbReference>
<feature type="domain" description="RING-type" evidence="8">
    <location>
        <begin position="28"/>
        <end position="80"/>
    </location>
</feature>
<feature type="compositionally biased region" description="Acidic residues" evidence="7">
    <location>
        <begin position="183"/>
        <end position="196"/>
    </location>
</feature>
<proteinExistence type="predicted"/>
<dbReference type="AlphaFoldDB" id="A0A6G1KHB0"/>